<dbReference type="Proteomes" id="UP001186974">
    <property type="component" value="Unassembled WGS sequence"/>
</dbReference>
<sequence length="394" mass="39207">MPARAVPTQLFLTETSTSLEADVSTTSDIQRTLSTTQADAKGTPPSPAISTAFLSVPSNAVSSGPRASLSSQAGSMSSTDDISLVSMVSLQPDFSVSASGSKPAEIIASLLSDETQSQSSPARTYTVIPQLSLGDTARNTAAMTAEGSTGLSQTISTSTQTKATASDEALSVPTQSATYSVITTLILQSDQTKPGGSGASAAKPTNEAGRPVPSAVFSPSSSALPAEPENSAERIPTSNAPFVAVVTIGSSTAASEAASTQSAAVFILGNSTTVTARSGSPVTIGSYTLSIGGGAATVGNDIISAVPDGIVVSNTASTSTATFTSAPSIGGAINSGPQEGSSPGISDGGRFNTSSTSIEAATETASRASLSSDCWSGLAWILFALVWGISLELQ</sequence>
<organism evidence="1 2">
    <name type="scientific">Coniosporium uncinatum</name>
    <dbReference type="NCBI Taxonomy" id="93489"/>
    <lineage>
        <taxon>Eukaryota</taxon>
        <taxon>Fungi</taxon>
        <taxon>Dikarya</taxon>
        <taxon>Ascomycota</taxon>
        <taxon>Pezizomycotina</taxon>
        <taxon>Dothideomycetes</taxon>
        <taxon>Dothideomycetes incertae sedis</taxon>
        <taxon>Coniosporium</taxon>
    </lineage>
</organism>
<dbReference type="EMBL" id="JAWDJW010006337">
    <property type="protein sequence ID" value="KAK3065355.1"/>
    <property type="molecule type" value="Genomic_DNA"/>
</dbReference>
<comment type="caution">
    <text evidence="1">The sequence shown here is derived from an EMBL/GenBank/DDBJ whole genome shotgun (WGS) entry which is preliminary data.</text>
</comment>
<protein>
    <submittedName>
        <fullName evidence="1">Uncharacterized protein</fullName>
    </submittedName>
</protein>
<gene>
    <name evidence="1" type="ORF">LTS18_011878</name>
</gene>
<proteinExistence type="predicted"/>
<name>A0ACC3DDA7_9PEZI</name>
<keyword evidence="2" id="KW-1185">Reference proteome</keyword>
<reference evidence="1" key="1">
    <citation type="submission" date="2024-09" db="EMBL/GenBank/DDBJ databases">
        <title>Black Yeasts Isolated from many extreme environments.</title>
        <authorList>
            <person name="Coleine C."/>
            <person name="Stajich J.E."/>
            <person name="Selbmann L."/>
        </authorList>
    </citation>
    <scope>NUCLEOTIDE SEQUENCE</scope>
    <source>
        <strain evidence="1">CCFEE 5737</strain>
    </source>
</reference>
<evidence type="ECO:0000313" key="1">
    <source>
        <dbReference type="EMBL" id="KAK3065355.1"/>
    </source>
</evidence>
<accession>A0ACC3DDA7</accession>
<evidence type="ECO:0000313" key="2">
    <source>
        <dbReference type="Proteomes" id="UP001186974"/>
    </source>
</evidence>